<proteinExistence type="predicted"/>
<dbReference type="EMBL" id="JARQZJ010000006">
    <property type="protein sequence ID" value="KAK9871625.1"/>
    <property type="molecule type" value="Genomic_DNA"/>
</dbReference>
<sequence>MPRSRITEMLFGLIEFYTLLRGRMVGQWFYYVGSTFRGKIESAACRQPELMEKVMVNWDLQRARNCGVADESVTNGNMK</sequence>
<protein>
    <submittedName>
        <fullName evidence="1">Uncharacterized protein</fullName>
    </submittedName>
</protein>
<reference evidence="1 2" key="1">
    <citation type="submission" date="2023-03" db="EMBL/GenBank/DDBJ databases">
        <title>Genome insight into feeding habits of ladybird beetles.</title>
        <authorList>
            <person name="Li H.-S."/>
            <person name="Huang Y.-H."/>
            <person name="Pang H."/>
        </authorList>
    </citation>
    <scope>NUCLEOTIDE SEQUENCE [LARGE SCALE GENOMIC DNA]</scope>
    <source>
        <strain evidence="1">SYSU_2023b</strain>
        <tissue evidence="1">Whole body</tissue>
    </source>
</reference>
<evidence type="ECO:0000313" key="2">
    <source>
        <dbReference type="Proteomes" id="UP001431783"/>
    </source>
</evidence>
<dbReference type="AlphaFoldDB" id="A0AAW1TUX6"/>
<accession>A0AAW1TUX6</accession>
<comment type="caution">
    <text evidence="1">The sequence shown here is derived from an EMBL/GenBank/DDBJ whole genome shotgun (WGS) entry which is preliminary data.</text>
</comment>
<evidence type="ECO:0000313" key="1">
    <source>
        <dbReference type="EMBL" id="KAK9871625.1"/>
    </source>
</evidence>
<organism evidence="1 2">
    <name type="scientific">Henosepilachna vigintioctopunctata</name>
    <dbReference type="NCBI Taxonomy" id="420089"/>
    <lineage>
        <taxon>Eukaryota</taxon>
        <taxon>Metazoa</taxon>
        <taxon>Ecdysozoa</taxon>
        <taxon>Arthropoda</taxon>
        <taxon>Hexapoda</taxon>
        <taxon>Insecta</taxon>
        <taxon>Pterygota</taxon>
        <taxon>Neoptera</taxon>
        <taxon>Endopterygota</taxon>
        <taxon>Coleoptera</taxon>
        <taxon>Polyphaga</taxon>
        <taxon>Cucujiformia</taxon>
        <taxon>Coccinelloidea</taxon>
        <taxon>Coccinellidae</taxon>
        <taxon>Epilachninae</taxon>
        <taxon>Epilachnini</taxon>
        <taxon>Henosepilachna</taxon>
    </lineage>
</organism>
<gene>
    <name evidence="1" type="ORF">WA026_013006</name>
</gene>
<keyword evidence="2" id="KW-1185">Reference proteome</keyword>
<dbReference type="Proteomes" id="UP001431783">
    <property type="component" value="Unassembled WGS sequence"/>
</dbReference>
<name>A0AAW1TUX6_9CUCU</name>